<evidence type="ECO:0000259" key="7">
    <source>
        <dbReference type="PROSITE" id="PS50011"/>
    </source>
</evidence>
<gene>
    <name evidence="8" type="ORF">EIN_491160</name>
</gene>
<dbReference type="Gene3D" id="3.30.1120.30">
    <property type="entry name" value="POLO box domain"/>
    <property type="match status" value="1"/>
</dbReference>
<dbReference type="GeneID" id="14887994"/>
<dbReference type="Pfam" id="PF00069">
    <property type="entry name" value="Pkinase"/>
    <property type="match status" value="1"/>
</dbReference>
<dbReference type="SMART" id="SM00220">
    <property type="entry name" value="S_TKc"/>
    <property type="match status" value="1"/>
</dbReference>
<keyword evidence="4 8" id="KW-0418">Kinase</keyword>
<dbReference type="InterPro" id="IPR017441">
    <property type="entry name" value="Protein_kinase_ATP_BS"/>
</dbReference>
<dbReference type="OMA" id="ENERWIM"/>
<dbReference type="GO" id="GO:0000922">
    <property type="term" value="C:spindle pole"/>
    <property type="evidence" value="ECO:0007669"/>
    <property type="project" value="TreeGrafter"/>
</dbReference>
<dbReference type="GO" id="GO:0004674">
    <property type="term" value="F:protein serine/threonine kinase activity"/>
    <property type="evidence" value="ECO:0007669"/>
    <property type="project" value="UniProtKB-KW"/>
</dbReference>
<protein>
    <submittedName>
        <fullName evidence="8">Serine/threonine protein kinase, putative</fullName>
        <ecNumber evidence="8">2.7.11.21</ecNumber>
    </submittedName>
</protein>
<dbReference type="InterPro" id="IPR036947">
    <property type="entry name" value="POLO_box_dom_sf"/>
</dbReference>
<evidence type="ECO:0000256" key="1">
    <source>
        <dbReference type="ARBA" id="ARBA00022527"/>
    </source>
</evidence>
<dbReference type="Proteomes" id="UP000014680">
    <property type="component" value="Unassembled WGS sequence"/>
</dbReference>
<dbReference type="EC" id="2.7.11.21" evidence="8"/>
<dbReference type="GO" id="GO:0005737">
    <property type="term" value="C:cytoplasm"/>
    <property type="evidence" value="ECO:0007669"/>
    <property type="project" value="TreeGrafter"/>
</dbReference>
<dbReference type="AlphaFoldDB" id="A0A0A1U3Z9"/>
<dbReference type="PROSITE" id="PS50011">
    <property type="entry name" value="PROTEIN_KINASE_DOM"/>
    <property type="match status" value="1"/>
</dbReference>
<dbReference type="PROSITE" id="PS00107">
    <property type="entry name" value="PROTEIN_KINASE_ATP"/>
    <property type="match status" value="1"/>
</dbReference>
<dbReference type="PANTHER" id="PTHR24345:SF0">
    <property type="entry name" value="CELL CYCLE SERINE_THREONINE-PROTEIN KINASE CDC5_MSD2"/>
    <property type="match status" value="1"/>
</dbReference>
<dbReference type="VEuPathDB" id="AmoebaDB:EIN_491160"/>
<evidence type="ECO:0000256" key="3">
    <source>
        <dbReference type="ARBA" id="ARBA00022741"/>
    </source>
</evidence>
<evidence type="ECO:0000313" key="8">
    <source>
        <dbReference type="EMBL" id="ELP88957.1"/>
    </source>
</evidence>
<dbReference type="GO" id="GO:0005524">
    <property type="term" value="F:ATP binding"/>
    <property type="evidence" value="ECO:0007669"/>
    <property type="project" value="UniProtKB-UniRule"/>
</dbReference>
<dbReference type="GO" id="GO:0007052">
    <property type="term" value="P:mitotic spindle organization"/>
    <property type="evidence" value="ECO:0007669"/>
    <property type="project" value="TreeGrafter"/>
</dbReference>
<evidence type="ECO:0000256" key="4">
    <source>
        <dbReference type="ARBA" id="ARBA00022777"/>
    </source>
</evidence>
<dbReference type="EMBL" id="KB206684">
    <property type="protein sequence ID" value="ELP88957.1"/>
    <property type="molecule type" value="Genomic_DNA"/>
</dbReference>
<dbReference type="GO" id="GO:0000776">
    <property type="term" value="C:kinetochore"/>
    <property type="evidence" value="ECO:0007669"/>
    <property type="project" value="TreeGrafter"/>
</dbReference>
<proteinExistence type="predicted"/>
<reference evidence="8 9" key="1">
    <citation type="submission" date="2012-10" db="EMBL/GenBank/DDBJ databases">
        <authorList>
            <person name="Zafar N."/>
            <person name="Inman J."/>
            <person name="Hall N."/>
            <person name="Lorenzi H."/>
            <person name="Caler E."/>
        </authorList>
    </citation>
    <scope>NUCLEOTIDE SEQUENCE [LARGE SCALE GENOMIC DNA]</scope>
    <source>
        <strain evidence="8 9">IP1</strain>
    </source>
</reference>
<dbReference type="InterPro" id="IPR011009">
    <property type="entry name" value="Kinase-like_dom_sf"/>
</dbReference>
<sequence length="539" mass="62098">MKGKGSSKKVISINDPSVAKDFSPISQIVEENGKKVTRVWEKVKFLGSGGFGTVFKVVDKKTQEELAVKVILREPLKGTVLQKLRSEVQIHSDLDNDRIVKMREVFEDVEKKYIYILLDLCNMETLKEVSSRRRRLHEPEIAYWMKEVIEGVIYLHQQKVIHRDLKLANIFIHDMHVKIGDFGLAAQLDSNSTTRKTMCGTPTSMAPEIITKTGHSYAVDIWAIGVMLYYLKFGMTPFGSTSRDHVYDKIKKCEYGFPPTKRISDALVKLIDNSLMKDPTKRPTADQLLQFAFFDPHVVPASLPEDSLMHDIDIRNLVYCGENEDKKVQLPEIESIKRSMKAMITKRPAVNAVVTEGKEYNVIIDYLDKTDKYGVIYLMEDSTVGGRFNDNTTIFFYGDYYSYYGKDLSKLDVAANEIDKQTHDVNKKCRIIKGFLKNLEGGDKTKKDLKMCLVRKYNKEERFSTFIFEDNSMEIFFGKEVAYFVNPYQENLIVIKNRQKYPFELDKSKIRQVDPRCDEHFGLLNLVLDELANKIVVIN</sequence>
<name>A0A0A1U3Z9_ENTIV</name>
<dbReference type="SUPFAM" id="SSF56112">
    <property type="entry name" value="Protein kinase-like (PK-like)"/>
    <property type="match status" value="1"/>
</dbReference>
<evidence type="ECO:0000256" key="6">
    <source>
        <dbReference type="PROSITE-ProRule" id="PRU10141"/>
    </source>
</evidence>
<keyword evidence="1 8" id="KW-0723">Serine/threonine-protein kinase</keyword>
<keyword evidence="2 8" id="KW-0808">Transferase</keyword>
<accession>A0A0A1U3Z9</accession>
<dbReference type="RefSeq" id="XP_004255728.1">
    <property type="nucleotide sequence ID" value="XM_004255680.1"/>
</dbReference>
<dbReference type="PROSITE" id="PS00108">
    <property type="entry name" value="PROTEIN_KINASE_ST"/>
    <property type="match status" value="1"/>
</dbReference>
<dbReference type="InterPro" id="IPR008271">
    <property type="entry name" value="Ser/Thr_kinase_AS"/>
</dbReference>
<evidence type="ECO:0000313" key="9">
    <source>
        <dbReference type="Proteomes" id="UP000014680"/>
    </source>
</evidence>
<keyword evidence="3 6" id="KW-0547">Nucleotide-binding</keyword>
<dbReference type="KEGG" id="eiv:EIN_491160"/>
<keyword evidence="9" id="KW-1185">Reference proteome</keyword>
<feature type="domain" description="Protein kinase" evidence="7">
    <location>
        <begin position="40"/>
        <end position="294"/>
    </location>
</feature>
<dbReference type="OrthoDB" id="408964at2759"/>
<dbReference type="SUPFAM" id="SSF82615">
    <property type="entry name" value="Polo-box domain"/>
    <property type="match status" value="1"/>
</dbReference>
<dbReference type="Gene3D" id="1.10.510.10">
    <property type="entry name" value="Transferase(Phosphotransferase) domain 1"/>
    <property type="match status" value="1"/>
</dbReference>
<organism evidence="8 9">
    <name type="scientific">Entamoeba invadens IP1</name>
    <dbReference type="NCBI Taxonomy" id="370355"/>
    <lineage>
        <taxon>Eukaryota</taxon>
        <taxon>Amoebozoa</taxon>
        <taxon>Evosea</taxon>
        <taxon>Archamoebae</taxon>
        <taxon>Mastigamoebida</taxon>
        <taxon>Entamoebidae</taxon>
        <taxon>Entamoeba</taxon>
    </lineage>
</organism>
<dbReference type="InterPro" id="IPR000719">
    <property type="entry name" value="Prot_kinase_dom"/>
</dbReference>
<feature type="binding site" evidence="6">
    <location>
        <position position="69"/>
    </location>
    <ligand>
        <name>ATP</name>
        <dbReference type="ChEBI" id="CHEBI:30616"/>
    </ligand>
</feature>
<evidence type="ECO:0000256" key="2">
    <source>
        <dbReference type="ARBA" id="ARBA00022679"/>
    </source>
</evidence>
<evidence type="ECO:0000256" key="5">
    <source>
        <dbReference type="ARBA" id="ARBA00022840"/>
    </source>
</evidence>
<dbReference type="GO" id="GO:0005634">
    <property type="term" value="C:nucleus"/>
    <property type="evidence" value="ECO:0007669"/>
    <property type="project" value="TreeGrafter"/>
</dbReference>
<keyword evidence="5 6" id="KW-0067">ATP-binding</keyword>
<dbReference type="PANTHER" id="PTHR24345">
    <property type="entry name" value="SERINE/THREONINE-PROTEIN KINASE PLK"/>
    <property type="match status" value="1"/>
</dbReference>